<gene>
    <name evidence="1" type="ORF">BJX67DRAFT_382775</name>
</gene>
<reference evidence="1 2" key="1">
    <citation type="submission" date="2024-07" db="EMBL/GenBank/DDBJ databases">
        <title>Section-level genome sequencing and comparative genomics of Aspergillus sections Usti and Cavernicolus.</title>
        <authorList>
            <consortium name="Lawrence Berkeley National Laboratory"/>
            <person name="Nybo J.L."/>
            <person name="Vesth T.C."/>
            <person name="Theobald S."/>
            <person name="Frisvad J.C."/>
            <person name="Larsen T.O."/>
            <person name="Kjaerboelling I."/>
            <person name="Rothschild-Mancinelli K."/>
            <person name="Lyhne E.K."/>
            <person name="Kogle M.E."/>
            <person name="Barry K."/>
            <person name="Clum A."/>
            <person name="Na H."/>
            <person name="Ledsgaard L."/>
            <person name="Lin J."/>
            <person name="Lipzen A."/>
            <person name="Kuo A."/>
            <person name="Riley R."/>
            <person name="Mondo S."/>
            <person name="Labutti K."/>
            <person name="Haridas S."/>
            <person name="Pangalinan J."/>
            <person name="Salamov A.A."/>
            <person name="Simmons B.A."/>
            <person name="Magnuson J.K."/>
            <person name="Chen J."/>
            <person name="Drula E."/>
            <person name="Henrissat B."/>
            <person name="Wiebenga A."/>
            <person name="Lubbers R.J."/>
            <person name="Gomes A.C."/>
            <person name="Macurrencykelacurrency M.R."/>
            <person name="Stajich J."/>
            <person name="Grigoriev I.V."/>
            <person name="Mortensen U.H."/>
            <person name="De Vries R.P."/>
            <person name="Baker S.E."/>
            <person name="Andersen M.R."/>
        </authorList>
    </citation>
    <scope>NUCLEOTIDE SEQUENCE [LARGE SCALE GENOMIC DNA]</scope>
    <source>
        <strain evidence="1 2">CBS 449.75</strain>
    </source>
</reference>
<dbReference type="Proteomes" id="UP001610432">
    <property type="component" value="Unassembled WGS sequence"/>
</dbReference>
<evidence type="ECO:0000313" key="1">
    <source>
        <dbReference type="EMBL" id="KAL2865547.1"/>
    </source>
</evidence>
<protein>
    <submittedName>
        <fullName evidence="1">Uncharacterized protein</fullName>
    </submittedName>
</protein>
<name>A0ABR4LMF9_9EURO</name>
<dbReference type="EMBL" id="JBFXLQ010000031">
    <property type="protein sequence ID" value="KAL2865547.1"/>
    <property type="molecule type" value="Genomic_DNA"/>
</dbReference>
<comment type="caution">
    <text evidence="1">The sequence shown here is derived from an EMBL/GenBank/DDBJ whole genome shotgun (WGS) entry which is preliminary data.</text>
</comment>
<accession>A0ABR4LMF9</accession>
<dbReference type="GeneID" id="98148374"/>
<organism evidence="1 2">
    <name type="scientific">Aspergillus lucknowensis</name>
    <dbReference type="NCBI Taxonomy" id="176173"/>
    <lineage>
        <taxon>Eukaryota</taxon>
        <taxon>Fungi</taxon>
        <taxon>Dikarya</taxon>
        <taxon>Ascomycota</taxon>
        <taxon>Pezizomycotina</taxon>
        <taxon>Eurotiomycetes</taxon>
        <taxon>Eurotiomycetidae</taxon>
        <taxon>Eurotiales</taxon>
        <taxon>Aspergillaceae</taxon>
        <taxon>Aspergillus</taxon>
        <taxon>Aspergillus subgen. Nidulantes</taxon>
    </lineage>
</organism>
<proteinExistence type="predicted"/>
<sequence>MAMIVVDPYVNHVPTAVSAAKPNSLLPRPLHIDNPDDTQLDQISRAIVNIRGDRLHHEHIAWDRGTVLRQLGVLPEYSPFPYPSQLSKEQDKDIV</sequence>
<evidence type="ECO:0000313" key="2">
    <source>
        <dbReference type="Proteomes" id="UP001610432"/>
    </source>
</evidence>
<dbReference type="RefSeq" id="XP_070884526.1">
    <property type="nucleotide sequence ID" value="XM_071033302.1"/>
</dbReference>
<keyword evidence="2" id="KW-1185">Reference proteome</keyword>